<dbReference type="PANTHER" id="PTHR18964">
    <property type="entry name" value="ROK (REPRESSOR, ORF, KINASE) FAMILY"/>
    <property type="match status" value="1"/>
</dbReference>
<reference evidence="3" key="1">
    <citation type="journal article" date="2019" name="Int. J. Syst. Evol. Microbiol.">
        <title>The Global Catalogue of Microorganisms (GCM) 10K type strain sequencing project: providing services to taxonomists for standard genome sequencing and annotation.</title>
        <authorList>
            <consortium name="The Broad Institute Genomics Platform"/>
            <consortium name="The Broad Institute Genome Sequencing Center for Infectious Disease"/>
            <person name="Wu L."/>
            <person name="Ma J."/>
        </authorList>
    </citation>
    <scope>NUCLEOTIDE SEQUENCE [LARGE SCALE GENOMIC DNA]</scope>
    <source>
        <strain evidence="3">NBRC 15640</strain>
    </source>
</reference>
<dbReference type="AlphaFoldDB" id="A0AAV5NR28"/>
<dbReference type="Proteomes" id="UP001156690">
    <property type="component" value="Unassembled WGS sequence"/>
</dbReference>
<dbReference type="Gene3D" id="1.10.10.10">
    <property type="entry name" value="Winged helix-like DNA-binding domain superfamily/Winged helix DNA-binding domain"/>
    <property type="match status" value="1"/>
</dbReference>
<protein>
    <recommendedName>
        <fullName evidence="4">ROK family transcriptional regulator</fullName>
    </recommendedName>
</protein>
<dbReference type="RefSeq" id="WP_101112367.1">
    <property type="nucleotide sequence ID" value="NZ_AP025144.1"/>
</dbReference>
<evidence type="ECO:0008006" key="4">
    <source>
        <dbReference type="Google" id="ProtNLM"/>
    </source>
</evidence>
<dbReference type="Gene3D" id="3.30.420.40">
    <property type="match status" value="3"/>
</dbReference>
<dbReference type="SUPFAM" id="SSF46785">
    <property type="entry name" value="Winged helix' DNA-binding domain"/>
    <property type="match status" value="1"/>
</dbReference>
<accession>A0AAV5NR28</accession>
<dbReference type="EMBL" id="BSNX01000015">
    <property type="protein sequence ID" value="GLQ72451.1"/>
    <property type="molecule type" value="Genomic_DNA"/>
</dbReference>
<proteinExistence type="inferred from homology"/>
<dbReference type="InterPro" id="IPR043129">
    <property type="entry name" value="ATPase_NBD"/>
</dbReference>
<gene>
    <name evidence="2" type="ORF">GCM10007932_18110</name>
</gene>
<dbReference type="PANTHER" id="PTHR18964:SF149">
    <property type="entry name" value="BIFUNCTIONAL UDP-N-ACETYLGLUCOSAMINE 2-EPIMERASE_N-ACETYLMANNOSAMINE KINASE"/>
    <property type="match status" value="1"/>
</dbReference>
<dbReference type="InterPro" id="IPR036390">
    <property type="entry name" value="WH_DNA-bd_sf"/>
</dbReference>
<dbReference type="Pfam" id="PF13412">
    <property type="entry name" value="HTH_24"/>
    <property type="match status" value="1"/>
</dbReference>
<dbReference type="CDD" id="cd23763">
    <property type="entry name" value="ASKHA_ATPase_ROK"/>
    <property type="match status" value="1"/>
</dbReference>
<dbReference type="Pfam" id="PF00480">
    <property type="entry name" value="ROK"/>
    <property type="match status" value="1"/>
</dbReference>
<dbReference type="SUPFAM" id="SSF53067">
    <property type="entry name" value="Actin-like ATPase domain"/>
    <property type="match status" value="1"/>
</dbReference>
<dbReference type="InterPro" id="IPR000600">
    <property type="entry name" value="ROK"/>
</dbReference>
<evidence type="ECO:0000256" key="1">
    <source>
        <dbReference type="ARBA" id="ARBA00006479"/>
    </source>
</evidence>
<keyword evidence="3" id="KW-1185">Reference proteome</keyword>
<comment type="similarity">
    <text evidence="1">Belongs to the ROK (NagC/XylR) family.</text>
</comment>
<evidence type="ECO:0000313" key="3">
    <source>
        <dbReference type="Proteomes" id="UP001156690"/>
    </source>
</evidence>
<sequence>MKPSQNSKIVNLSRVIDSIWRHNRISRVEVAEQLGLDKSTITKIVGLLTEKNLISEVTAKPSNSKGGRPKVSLSLNSDIGVLVGIELTDSVINVSVVNVDCLIVYRTIIPFQPKRGVISEIAHVLTPVLREIEDKFHKILAIGIGLPGLVDPESGQVSLSNALEIYKPLALVDKLRQIFAYPIFIDNDANCAAWGEMMQTRREPTTNFIYVLFTSHHRHTDSEHLGIGLGFVLNDKLFYGDDFSAGQYKSELVHGTESADLSLILQEFASSLVIMGRLMNIHNVIIGGEAQRYGANLVANIDQKLANTDGPKTWDPCISFSTLGTQAVSAGAAAMAWQKLITQDIALFSVLPSDSRI</sequence>
<comment type="caution">
    <text evidence="2">The sequence shown here is derived from an EMBL/GenBank/DDBJ whole genome shotgun (WGS) entry which is preliminary data.</text>
</comment>
<organism evidence="2 3">
    <name type="scientific">Vibrio penaeicida</name>
    <dbReference type="NCBI Taxonomy" id="104609"/>
    <lineage>
        <taxon>Bacteria</taxon>
        <taxon>Pseudomonadati</taxon>
        <taxon>Pseudomonadota</taxon>
        <taxon>Gammaproteobacteria</taxon>
        <taxon>Vibrionales</taxon>
        <taxon>Vibrionaceae</taxon>
        <taxon>Vibrio</taxon>
    </lineage>
</organism>
<dbReference type="InterPro" id="IPR036388">
    <property type="entry name" value="WH-like_DNA-bd_sf"/>
</dbReference>
<evidence type="ECO:0000313" key="2">
    <source>
        <dbReference type="EMBL" id="GLQ72451.1"/>
    </source>
</evidence>
<name>A0AAV5NR28_9VIBR</name>